<gene>
    <name evidence="1" type="primary">Acey_s0166.g58</name>
    <name evidence="1" type="ORF">Y032_0166g58</name>
</gene>
<comment type="caution">
    <text evidence="1">The sequence shown here is derived from an EMBL/GenBank/DDBJ whole genome shotgun (WGS) entry which is preliminary data.</text>
</comment>
<proteinExistence type="predicted"/>
<dbReference type="EMBL" id="JARK01001502">
    <property type="protein sequence ID" value="EYB94859.1"/>
    <property type="molecule type" value="Genomic_DNA"/>
</dbReference>
<sequence length="95" mass="11071">MVGRFVALYAAECLPATEEVERSLGVMIMKMLRWMAEVTLHDSICNEDIRQRFGIAPTADMFRESRLRWYGHVRHADDVNEQSKRTPPSYRINAK</sequence>
<accession>A0A016SWY9</accession>
<organism evidence="1 2">
    <name type="scientific">Ancylostoma ceylanicum</name>
    <dbReference type="NCBI Taxonomy" id="53326"/>
    <lineage>
        <taxon>Eukaryota</taxon>
        <taxon>Metazoa</taxon>
        <taxon>Ecdysozoa</taxon>
        <taxon>Nematoda</taxon>
        <taxon>Chromadorea</taxon>
        <taxon>Rhabditida</taxon>
        <taxon>Rhabditina</taxon>
        <taxon>Rhabditomorpha</taxon>
        <taxon>Strongyloidea</taxon>
        <taxon>Ancylostomatidae</taxon>
        <taxon>Ancylostomatinae</taxon>
        <taxon>Ancylostoma</taxon>
    </lineage>
</organism>
<keyword evidence="2" id="KW-1185">Reference proteome</keyword>
<name>A0A016SWY9_9BILA</name>
<dbReference type="OrthoDB" id="5848222at2759"/>
<dbReference type="AlphaFoldDB" id="A0A016SWY9"/>
<evidence type="ECO:0000313" key="1">
    <source>
        <dbReference type="EMBL" id="EYB94859.1"/>
    </source>
</evidence>
<evidence type="ECO:0000313" key="2">
    <source>
        <dbReference type="Proteomes" id="UP000024635"/>
    </source>
</evidence>
<protein>
    <submittedName>
        <fullName evidence="1">Uncharacterized protein</fullName>
    </submittedName>
</protein>
<reference evidence="2" key="1">
    <citation type="journal article" date="2015" name="Nat. Genet.">
        <title>The genome and transcriptome of the zoonotic hookworm Ancylostoma ceylanicum identify infection-specific gene families.</title>
        <authorList>
            <person name="Schwarz E.M."/>
            <person name="Hu Y."/>
            <person name="Antoshechkin I."/>
            <person name="Miller M.M."/>
            <person name="Sternberg P.W."/>
            <person name="Aroian R.V."/>
        </authorList>
    </citation>
    <scope>NUCLEOTIDE SEQUENCE</scope>
    <source>
        <strain evidence="2">HY135</strain>
    </source>
</reference>
<dbReference type="Proteomes" id="UP000024635">
    <property type="component" value="Unassembled WGS sequence"/>
</dbReference>